<evidence type="ECO:0000313" key="2">
    <source>
        <dbReference type="Proteomes" id="UP001434883"/>
    </source>
</evidence>
<gene>
    <name evidence="1" type="ORF">XENOCAPTIV_025721</name>
</gene>
<dbReference type="Proteomes" id="UP001434883">
    <property type="component" value="Unassembled WGS sequence"/>
</dbReference>
<name>A0ABV0QWL1_9TELE</name>
<comment type="caution">
    <text evidence="1">The sequence shown here is derived from an EMBL/GenBank/DDBJ whole genome shotgun (WGS) entry which is preliminary data.</text>
</comment>
<evidence type="ECO:0000313" key="1">
    <source>
        <dbReference type="EMBL" id="MEQ2200237.1"/>
    </source>
</evidence>
<keyword evidence="2" id="KW-1185">Reference proteome</keyword>
<reference evidence="1 2" key="1">
    <citation type="submission" date="2021-06" db="EMBL/GenBank/DDBJ databases">
        <authorList>
            <person name="Palmer J.M."/>
        </authorList>
    </citation>
    <scope>NUCLEOTIDE SEQUENCE [LARGE SCALE GENOMIC DNA]</scope>
    <source>
        <strain evidence="1 2">XC_2019</strain>
        <tissue evidence="1">Muscle</tissue>
    </source>
</reference>
<organism evidence="1 2">
    <name type="scientific">Xenoophorus captivus</name>
    <dbReference type="NCBI Taxonomy" id="1517983"/>
    <lineage>
        <taxon>Eukaryota</taxon>
        <taxon>Metazoa</taxon>
        <taxon>Chordata</taxon>
        <taxon>Craniata</taxon>
        <taxon>Vertebrata</taxon>
        <taxon>Euteleostomi</taxon>
        <taxon>Actinopterygii</taxon>
        <taxon>Neopterygii</taxon>
        <taxon>Teleostei</taxon>
        <taxon>Neoteleostei</taxon>
        <taxon>Acanthomorphata</taxon>
        <taxon>Ovalentaria</taxon>
        <taxon>Atherinomorphae</taxon>
        <taxon>Cyprinodontiformes</taxon>
        <taxon>Goodeidae</taxon>
        <taxon>Xenoophorus</taxon>
    </lineage>
</organism>
<accession>A0ABV0QWL1</accession>
<protein>
    <submittedName>
        <fullName evidence="1">Uncharacterized protein</fullName>
    </submittedName>
</protein>
<dbReference type="EMBL" id="JAHRIN010025833">
    <property type="protein sequence ID" value="MEQ2200237.1"/>
    <property type="molecule type" value="Genomic_DNA"/>
</dbReference>
<proteinExistence type="predicted"/>
<sequence length="170" mass="18999">MLVAVTIHSCSSSGSQYFRIIEDLITLLGFMQTSKMRRTQEMAVALQFRVLQSAIEFIKTTANQEPAKLSGAVNTPTSPHHAIYQKRKSIAGSVAMKDSIIPRIPRQHYYSYGQIPMFSPFSFLSQDSPLPSPIGTPSYMLHCDAGSWDFGPQWRSSCMSWGLYPMIAVN</sequence>